<dbReference type="Proteomes" id="UP000708148">
    <property type="component" value="Unassembled WGS sequence"/>
</dbReference>
<dbReference type="OrthoDB" id="1428121at2759"/>
<feature type="non-terminal residue" evidence="5">
    <location>
        <position position="119"/>
    </location>
</feature>
<evidence type="ECO:0000256" key="1">
    <source>
        <dbReference type="ARBA" id="ARBA00022723"/>
    </source>
</evidence>
<keyword evidence="6" id="KW-1185">Reference proteome</keyword>
<evidence type="ECO:0000313" key="6">
    <source>
        <dbReference type="Proteomes" id="UP000708148"/>
    </source>
</evidence>
<keyword evidence="1" id="KW-0479">Metal-binding</keyword>
<dbReference type="Gene3D" id="4.10.1100.10">
    <property type="entry name" value="Transcription factor, SBP-box domain"/>
    <property type="match status" value="1"/>
</dbReference>
<sequence>VCSRHVKAEMPDWSDMASAVYPVLQHEPWKRRRRLDGQGQNTIYCEVYGCVTEIGNNEMLRRFRLCREHIRSPVLLCGDQHFRFCQSCNRIQPVEDFSGDRRSCIRSLRKIQKPKSPRM</sequence>
<dbReference type="AlphaFoldDB" id="A0A8S1IVD1"/>
<keyword evidence="2" id="KW-0863">Zinc-finger</keyword>
<name>A0A8S1IVD1_9CHLO</name>
<keyword evidence="3" id="KW-0862">Zinc</keyword>
<dbReference type="GO" id="GO:0005634">
    <property type="term" value="C:nucleus"/>
    <property type="evidence" value="ECO:0007669"/>
    <property type="project" value="InterPro"/>
</dbReference>
<feature type="domain" description="SBP-type" evidence="4">
    <location>
        <begin position="42"/>
        <end position="118"/>
    </location>
</feature>
<dbReference type="InterPro" id="IPR036893">
    <property type="entry name" value="SBP_sf"/>
</dbReference>
<dbReference type="SUPFAM" id="SSF103612">
    <property type="entry name" value="SBT domain"/>
    <property type="match status" value="1"/>
</dbReference>
<protein>
    <recommendedName>
        <fullName evidence="4">SBP-type domain-containing protein</fullName>
    </recommendedName>
</protein>
<dbReference type="PANTHER" id="PTHR31251">
    <property type="entry name" value="SQUAMOSA PROMOTER-BINDING-LIKE PROTEIN 4"/>
    <property type="match status" value="1"/>
</dbReference>
<evidence type="ECO:0000256" key="3">
    <source>
        <dbReference type="ARBA" id="ARBA00022833"/>
    </source>
</evidence>
<comment type="caution">
    <text evidence="5">The sequence shown here is derived from an EMBL/GenBank/DDBJ whole genome shotgun (WGS) entry which is preliminary data.</text>
</comment>
<dbReference type="InterPro" id="IPR044817">
    <property type="entry name" value="SBP-like"/>
</dbReference>
<dbReference type="PROSITE" id="PS51141">
    <property type="entry name" value="ZF_SBP"/>
    <property type="match status" value="1"/>
</dbReference>
<organism evidence="5 6">
    <name type="scientific">Ostreobium quekettii</name>
    <dbReference type="NCBI Taxonomy" id="121088"/>
    <lineage>
        <taxon>Eukaryota</taxon>
        <taxon>Viridiplantae</taxon>
        <taxon>Chlorophyta</taxon>
        <taxon>core chlorophytes</taxon>
        <taxon>Ulvophyceae</taxon>
        <taxon>TCBD clade</taxon>
        <taxon>Bryopsidales</taxon>
        <taxon>Ostreobineae</taxon>
        <taxon>Ostreobiaceae</taxon>
        <taxon>Ostreobium</taxon>
    </lineage>
</organism>
<dbReference type="EMBL" id="CAJHUC010000949">
    <property type="protein sequence ID" value="CAD7699077.1"/>
    <property type="molecule type" value="Genomic_DNA"/>
</dbReference>
<dbReference type="GO" id="GO:0003677">
    <property type="term" value="F:DNA binding"/>
    <property type="evidence" value="ECO:0007669"/>
    <property type="project" value="InterPro"/>
</dbReference>
<proteinExistence type="predicted"/>
<evidence type="ECO:0000256" key="2">
    <source>
        <dbReference type="ARBA" id="ARBA00022771"/>
    </source>
</evidence>
<dbReference type="Pfam" id="PF03110">
    <property type="entry name" value="SBP"/>
    <property type="match status" value="1"/>
</dbReference>
<evidence type="ECO:0000313" key="5">
    <source>
        <dbReference type="EMBL" id="CAD7699077.1"/>
    </source>
</evidence>
<gene>
    <name evidence="5" type="ORF">OSTQU699_LOCUS4435</name>
</gene>
<reference evidence="5" key="1">
    <citation type="submission" date="2020-12" db="EMBL/GenBank/DDBJ databases">
        <authorList>
            <person name="Iha C."/>
        </authorList>
    </citation>
    <scope>NUCLEOTIDE SEQUENCE</scope>
</reference>
<evidence type="ECO:0000259" key="4">
    <source>
        <dbReference type="PROSITE" id="PS51141"/>
    </source>
</evidence>
<accession>A0A8S1IVD1</accession>
<dbReference type="GO" id="GO:0008270">
    <property type="term" value="F:zinc ion binding"/>
    <property type="evidence" value="ECO:0007669"/>
    <property type="project" value="UniProtKB-KW"/>
</dbReference>
<dbReference type="PANTHER" id="PTHR31251:SF169">
    <property type="entry name" value="SQUAMOSA PROMOTER-BINDING-LIKE PROTEIN 8"/>
    <property type="match status" value="1"/>
</dbReference>
<dbReference type="InterPro" id="IPR004333">
    <property type="entry name" value="SBP_dom"/>
</dbReference>